<protein>
    <submittedName>
        <fullName evidence="1">Uncharacterized protein</fullName>
    </submittedName>
</protein>
<reference evidence="1" key="1">
    <citation type="journal article" date="2020" name="Nature">
        <title>Giant virus diversity and host interactions through global metagenomics.</title>
        <authorList>
            <person name="Schulz F."/>
            <person name="Roux S."/>
            <person name="Paez-Espino D."/>
            <person name="Jungbluth S."/>
            <person name="Walsh D.A."/>
            <person name="Denef V.J."/>
            <person name="McMahon K.D."/>
            <person name="Konstantinidis K.T."/>
            <person name="Eloe-Fadrosh E.A."/>
            <person name="Kyrpides N.C."/>
            <person name="Woyke T."/>
        </authorList>
    </citation>
    <scope>NUCLEOTIDE SEQUENCE</scope>
    <source>
        <strain evidence="1">GVMAG-M-3300023184-60</strain>
    </source>
</reference>
<sequence length="60" mass="7144">MDPDFEIDGYEYYNSDDEKDDAYYYANNGLNKCIVCMGGNYVRTIYIDYDDDDYDDTNDF</sequence>
<organism evidence="1">
    <name type="scientific">viral metagenome</name>
    <dbReference type="NCBI Taxonomy" id="1070528"/>
    <lineage>
        <taxon>unclassified sequences</taxon>
        <taxon>metagenomes</taxon>
        <taxon>organismal metagenomes</taxon>
    </lineage>
</organism>
<dbReference type="EMBL" id="MN740139">
    <property type="protein sequence ID" value="QHT89318.1"/>
    <property type="molecule type" value="Genomic_DNA"/>
</dbReference>
<name>A0A6C0I8F3_9ZZZZ</name>
<evidence type="ECO:0000313" key="1">
    <source>
        <dbReference type="EMBL" id="QHT89318.1"/>
    </source>
</evidence>
<proteinExistence type="predicted"/>
<accession>A0A6C0I8F3</accession>
<dbReference type="AlphaFoldDB" id="A0A6C0I8F3"/>